<evidence type="ECO:0000259" key="6">
    <source>
        <dbReference type="PROSITE" id="PS50222"/>
    </source>
</evidence>
<accession>A0A7S2YFT6</accession>
<keyword evidence="1" id="KW-0479">Metal-binding</keyword>
<feature type="compositionally biased region" description="Low complexity" evidence="4">
    <location>
        <begin position="38"/>
        <end position="53"/>
    </location>
</feature>
<dbReference type="PANTHER" id="PTHR34524:SF6">
    <property type="entry name" value="CALCYPHOSINE LIKE"/>
    <property type="match status" value="1"/>
</dbReference>
<dbReference type="InterPro" id="IPR018247">
    <property type="entry name" value="EF_Hand_1_Ca_BS"/>
</dbReference>
<dbReference type="CDD" id="cd00051">
    <property type="entry name" value="EFh"/>
    <property type="match status" value="2"/>
</dbReference>
<evidence type="ECO:0000256" key="5">
    <source>
        <dbReference type="SAM" id="SignalP"/>
    </source>
</evidence>
<reference evidence="7" key="1">
    <citation type="submission" date="2021-01" db="EMBL/GenBank/DDBJ databases">
        <authorList>
            <person name="Corre E."/>
            <person name="Pelletier E."/>
            <person name="Niang G."/>
            <person name="Scheremetjew M."/>
            <person name="Finn R."/>
            <person name="Kale V."/>
            <person name="Holt S."/>
            <person name="Cochrane G."/>
            <person name="Meng A."/>
            <person name="Brown T."/>
            <person name="Cohen L."/>
        </authorList>
    </citation>
    <scope>NUCLEOTIDE SEQUENCE</scope>
    <source>
        <strain evidence="7">CCMP125</strain>
    </source>
</reference>
<keyword evidence="3" id="KW-0106">Calcium</keyword>
<feature type="domain" description="EF-hand" evidence="6">
    <location>
        <begin position="165"/>
        <end position="200"/>
    </location>
</feature>
<dbReference type="InterPro" id="IPR011992">
    <property type="entry name" value="EF-hand-dom_pair"/>
</dbReference>
<sequence>MAHLRSPSNRSWLFALATTTALLLQHGRGGVQAFVQVQQQSPRQRISPQQPQQGNNKSRYMIRQVTLSSIPLEDEPSQLETRRRPTTTRASVVNSVAEADAIFDAVDVDQSGYIDLPEFLNYLEGYYRRDVITALFEKTDTDQNGLICRNEFRRALLSTTTSPSSTSMDADLIFDLVDLDGSGGIDLHELQQHLQKEGYCEREITKLHQQMDLDQNGQVSRSEFRQALSNTTKTTNGNTVAPQGYFLNSVQQAYVKLGPIGRLSQKVETMGPFKRFYNGISNLCGIDTKQISKLGVSFALSYSIISNINGALSLSVAWYISCKRTGLSPLVPGQWKSLLAAYATIYGLIQILRPFRVAAAIGMSKLSAEYLEMTQRKFQCSKTVAIMLQYLSGWLMMGTCAGVGVTCATALSGVPLWTG</sequence>
<organism evidence="7">
    <name type="scientific">Entomoneis paludosa</name>
    <dbReference type="NCBI Taxonomy" id="265537"/>
    <lineage>
        <taxon>Eukaryota</taxon>
        <taxon>Sar</taxon>
        <taxon>Stramenopiles</taxon>
        <taxon>Ochrophyta</taxon>
        <taxon>Bacillariophyta</taxon>
        <taxon>Bacillariophyceae</taxon>
        <taxon>Bacillariophycidae</taxon>
        <taxon>Entomoneidaceae</taxon>
        <taxon>Entomoneis</taxon>
    </lineage>
</organism>
<feature type="chain" id="PRO_5031129722" description="EF-hand domain-containing protein" evidence="5">
    <location>
        <begin position="34"/>
        <end position="419"/>
    </location>
</feature>
<feature type="domain" description="EF-hand" evidence="6">
    <location>
        <begin position="201"/>
        <end position="234"/>
    </location>
</feature>
<dbReference type="PANTHER" id="PTHR34524">
    <property type="entry name" value="CALCYPHOSIN"/>
    <property type="match status" value="1"/>
</dbReference>
<keyword evidence="5" id="KW-0732">Signal</keyword>
<evidence type="ECO:0000256" key="4">
    <source>
        <dbReference type="SAM" id="MobiDB-lite"/>
    </source>
</evidence>
<evidence type="ECO:0000313" key="7">
    <source>
        <dbReference type="EMBL" id="CAD9974489.1"/>
    </source>
</evidence>
<dbReference type="Pfam" id="PF13499">
    <property type="entry name" value="EF-hand_7"/>
    <property type="match status" value="1"/>
</dbReference>
<dbReference type="EMBL" id="HBHT01023674">
    <property type="protein sequence ID" value="CAD9974489.1"/>
    <property type="molecule type" value="Transcribed_RNA"/>
</dbReference>
<dbReference type="PROSITE" id="PS50222">
    <property type="entry name" value="EF_HAND_2"/>
    <property type="match status" value="4"/>
</dbReference>
<dbReference type="PROSITE" id="PS00018">
    <property type="entry name" value="EF_HAND_1"/>
    <property type="match status" value="3"/>
</dbReference>
<name>A0A7S2YFT6_9STRA</name>
<feature type="domain" description="EF-hand" evidence="6">
    <location>
        <begin position="130"/>
        <end position="162"/>
    </location>
</feature>
<dbReference type="AlphaFoldDB" id="A0A7S2YFT6"/>
<evidence type="ECO:0000256" key="3">
    <source>
        <dbReference type="ARBA" id="ARBA00022837"/>
    </source>
</evidence>
<dbReference type="GO" id="GO:0005509">
    <property type="term" value="F:calcium ion binding"/>
    <property type="evidence" value="ECO:0007669"/>
    <property type="project" value="InterPro"/>
</dbReference>
<dbReference type="SMART" id="SM00054">
    <property type="entry name" value="EFh"/>
    <property type="match status" value="4"/>
</dbReference>
<dbReference type="SUPFAM" id="SSF47473">
    <property type="entry name" value="EF-hand"/>
    <property type="match status" value="1"/>
</dbReference>
<evidence type="ECO:0000256" key="2">
    <source>
        <dbReference type="ARBA" id="ARBA00022737"/>
    </source>
</evidence>
<evidence type="ECO:0000256" key="1">
    <source>
        <dbReference type="ARBA" id="ARBA00022723"/>
    </source>
</evidence>
<dbReference type="Gene3D" id="1.10.238.10">
    <property type="entry name" value="EF-hand"/>
    <property type="match status" value="2"/>
</dbReference>
<gene>
    <name evidence="7" type="ORF">APAL1065_LOCUS15885</name>
</gene>
<dbReference type="Pfam" id="PF13833">
    <property type="entry name" value="EF-hand_8"/>
    <property type="match status" value="1"/>
</dbReference>
<feature type="region of interest" description="Disordered" evidence="4">
    <location>
        <begin position="38"/>
        <end position="59"/>
    </location>
</feature>
<protein>
    <recommendedName>
        <fullName evidence="6">EF-hand domain-containing protein</fullName>
    </recommendedName>
</protein>
<dbReference type="InterPro" id="IPR002048">
    <property type="entry name" value="EF_hand_dom"/>
</dbReference>
<feature type="domain" description="EF-hand" evidence="6">
    <location>
        <begin position="94"/>
        <end position="129"/>
    </location>
</feature>
<dbReference type="Pfam" id="PF13202">
    <property type="entry name" value="EF-hand_5"/>
    <property type="match status" value="1"/>
</dbReference>
<feature type="signal peptide" evidence="5">
    <location>
        <begin position="1"/>
        <end position="33"/>
    </location>
</feature>
<proteinExistence type="predicted"/>
<keyword evidence="2" id="KW-0677">Repeat</keyword>
<dbReference type="InterPro" id="IPR051581">
    <property type="entry name" value="Ca-bind"/>
</dbReference>